<protein>
    <submittedName>
        <fullName evidence="2">Reverse transcriptase (RNA-dependent DNA polymerase)</fullName>
    </submittedName>
</protein>
<dbReference type="Proteomes" id="UP001307889">
    <property type="component" value="Chromosome 2"/>
</dbReference>
<evidence type="ECO:0000256" key="1">
    <source>
        <dbReference type="SAM" id="MobiDB-lite"/>
    </source>
</evidence>
<sequence>MDSHSSSSDEEAMSVDELISLAKTGSHFIFKTNNVDGKASDRPQMTKSTCEEAQLAEDTTDIAMCLLENDGTLRDLVMTTAGDGGDQCSKNLEGPHADTNLKSIQEDSMIGGGFLEEELLHEDFIDILSPNRPVESDARVDDSVIGAGCDPIEFEDYDFFENNNSAIKIISNIEIDSAADANPPIEAETTDDVDSAVEASPPIESSLANDAPPIPETENAGEGLQRKSVPDPQQWRRNVSKKNREKGEAYLGFSQNKKNNFKVENNVQRKARKIGPTCSSEACKKKQKRDCASISPEQREELFRQFWKEMSWDSKKAYVCSTVRVKETKQKRCTDHDSRRNFSFSYTLKFQEDFVLVC</sequence>
<keyword evidence="3" id="KW-1185">Reference proteome</keyword>
<gene>
    <name evidence="2" type="ORF">NTJ_03914</name>
</gene>
<evidence type="ECO:0000313" key="3">
    <source>
        <dbReference type="Proteomes" id="UP001307889"/>
    </source>
</evidence>
<organism evidence="2 3">
    <name type="scientific">Nesidiocoris tenuis</name>
    <dbReference type="NCBI Taxonomy" id="355587"/>
    <lineage>
        <taxon>Eukaryota</taxon>
        <taxon>Metazoa</taxon>
        <taxon>Ecdysozoa</taxon>
        <taxon>Arthropoda</taxon>
        <taxon>Hexapoda</taxon>
        <taxon>Insecta</taxon>
        <taxon>Pterygota</taxon>
        <taxon>Neoptera</taxon>
        <taxon>Paraneoptera</taxon>
        <taxon>Hemiptera</taxon>
        <taxon>Heteroptera</taxon>
        <taxon>Panheteroptera</taxon>
        <taxon>Cimicomorpha</taxon>
        <taxon>Miridae</taxon>
        <taxon>Dicyphina</taxon>
        <taxon>Nesidiocoris</taxon>
    </lineage>
</organism>
<dbReference type="PANTHER" id="PTHR10773">
    <property type="entry name" value="DNA-DIRECTED RNA POLYMERASES I, II, AND III SUBUNIT RPABC2"/>
    <property type="match status" value="1"/>
</dbReference>
<accession>A0ABN7AFP9</accession>
<proteinExistence type="predicted"/>
<keyword evidence="2" id="KW-0548">Nucleotidyltransferase</keyword>
<reference evidence="2 3" key="1">
    <citation type="submission" date="2023-09" db="EMBL/GenBank/DDBJ databases">
        <title>Nesidiocoris tenuis whole genome shotgun sequence.</title>
        <authorList>
            <person name="Shibata T."/>
            <person name="Shimoda M."/>
            <person name="Kobayashi T."/>
            <person name="Uehara T."/>
        </authorList>
    </citation>
    <scope>NUCLEOTIDE SEQUENCE [LARGE SCALE GENOMIC DNA]</scope>
    <source>
        <strain evidence="2 3">Japan</strain>
    </source>
</reference>
<dbReference type="EMBL" id="AP028910">
    <property type="protein sequence ID" value="BES91106.1"/>
    <property type="molecule type" value="Genomic_DNA"/>
</dbReference>
<evidence type="ECO:0000313" key="2">
    <source>
        <dbReference type="EMBL" id="BES91106.1"/>
    </source>
</evidence>
<dbReference type="GO" id="GO:0003964">
    <property type="term" value="F:RNA-directed DNA polymerase activity"/>
    <property type="evidence" value="ECO:0007669"/>
    <property type="project" value="UniProtKB-KW"/>
</dbReference>
<dbReference type="PANTHER" id="PTHR10773:SF19">
    <property type="match status" value="1"/>
</dbReference>
<feature type="region of interest" description="Disordered" evidence="1">
    <location>
        <begin position="183"/>
        <end position="242"/>
    </location>
</feature>
<keyword evidence="2" id="KW-0808">Transferase</keyword>
<name>A0ABN7AFP9_9HEMI</name>
<keyword evidence="2" id="KW-0695">RNA-directed DNA polymerase</keyword>